<organism evidence="1 2">
    <name type="scientific">Meganyctiphanes norvegica</name>
    <name type="common">Northern krill</name>
    <name type="synonym">Thysanopoda norvegica</name>
    <dbReference type="NCBI Taxonomy" id="48144"/>
    <lineage>
        <taxon>Eukaryota</taxon>
        <taxon>Metazoa</taxon>
        <taxon>Ecdysozoa</taxon>
        <taxon>Arthropoda</taxon>
        <taxon>Crustacea</taxon>
        <taxon>Multicrustacea</taxon>
        <taxon>Malacostraca</taxon>
        <taxon>Eumalacostraca</taxon>
        <taxon>Eucarida</taxon>
        <taxon>Euphausiacea</taxon>
        <taxon>Euphausiidae</taxon>
        <taxon>Meganyctiphanes</taxon>
    </lineage>
</organism>
<gene>
    <name evidence="1" type="ORF">MNOR_LOCUS8242</name>
</gene>
<sequence length="307" mass="35619">MRKNTDWERYKQTLATIPEINLDGKNTLNIHQEFDKIYNSITAAKEMATPLRTTVKKNNIKTTAKFRRLTKILTRYHQALMTHGKTDHLDRTIRNTQLMLIQEGNVCKEQWWQAQLEKVELAARCNIKFWKHIKRLSGGSNSHTPILKFMENGSEKIAKTDEQKVNVFTKQLEKTCSISAEENQEFCHETEIMVENELRRNTNELTTEWTINLQKIRDRRNNTLPFNNLDIVNSIRSLKNRAPGASGIRKPYFSNLPPNIIANICHLFNCCYAVGIYPKHFKLAEIIMIPKSPTPTSNPENIDPSHC</sequence>
<keyword evidence="2" id="KW-1185">Reference proteome</keyword>
<reference evidence="1 2" key="1">
    <citation type="submission" date="2024-05" db="EMBL/GenBank/DDBJ databases">
        <authorList>
            <person name="Wallberg A."/>
        </authorList>
    </citation>
    <scope>NUCLEOTIDE SEQUENCE [LARGE SCALE GENOMIC DNA]</scope>
</reference>
<evidence type="ECO:0000313" key="1">
    <source>
        <dbReference type="EMBL" id="CAL4070316.1"/>
    </source>
</evidence>
<proteinExistence type="predicted"/>
<protein>
    <recommendedName>
        <fullName evidence="3">Reverse transcriptase</fullName>
    </recommendedName>
</protein>
<accession>A0AAV2Q541</accession>
<comment type="caution">
    <text evidence="1">The sequence shown here is derived from an EMBL/GenBank/DDBJ whole genome shotgun (WGS) entry which is preliminary data.</text>
</comment>
<dbReference type="AlphaFoldDB" id="A0AAV2Q541"/>
<evidence type="ECO:0000313" key="2">
    <source>
        <dbReference type="Proteomes" id="UP001497623"/>
    </source>
</evidence>
<dbReference type="EMBL" id="CAXKWB010003790">
    <property type="protein sequence ID" value="CAL4070316.1"/>
    <property type="molecule type" value="Genomic_DNA"/>
</dbReference>
<name>A0AAV2Q541_MEGNR</name>
<evidence type="ECO:0008006" key="3">
    <source>
        <dbReference type="Google" id="ProtNLM"/>
    </source>
</evidence>
<dbReference type="Proteomes" id="UP001497623">
    <property type="component" value="Unassembled WGS sequence"/>
</dbReference>